<dbReference type="PANTHER" id="PTHR43272:SF33">
    <property type="entry name" value="AMP-BINDING DOMAIN-CONTAINING PROTEIN-RELATED"/>
    <property type="match status" value="1"/>
</dbReference>
<evidence type="ECO:0000256" key="1">
    <source>
        <dbReference type="ARBA" id="ARBA00022741"/>
    </source>
</evidence>
<accession>A0A542ZRG5</accession>
<sequence>MGRVPTPIDTTGLNQEKIAVINGRHRSIGAAIDEMPDLHPDRVGWQYPDENDEWRDLTWKGFRTWIHTTAAGLLEIGVVEFDKVAIVSNTRIEWVIADFALNCLRGITVTIYPNSRPDDYRYILEHSGSRFVVAENEAVLATVLEQMDTSQDVRVEQVILLEGTSEDPRVISWSDVQAAGERRLAQDPGCVRTRIDATEPEDLATIIYTSGTTGRPKGAEITHDNWLYQAAAWHTIGLLGPDDVHFVWLPLSHAFGKCLNLIAMSHGTVTAIDGRIDKIVDNLGTVRPTAMCGVPRIFEKVRAAAITKFPANSPKGRLSRWAFTVGQRASDLEIAGKPLPRSLAVQRRIADRLVFSTLRELFGGRLRFFISGSAKLSPAIQRWYHGIGVLLVEGYGVTESCAVTFFSKPWEPQFGTVGRIVPGSTVRIAEDGEVLVRGGGVMRGYHKDPEKTAETIVDGWLHTGDIGTIAADGTLTITDRKKDLIKTSGGKYASPAEIESTLKATCPYLADAVLVGEGRKYLTALLILDPEKLKKWGAKHDLGDDYATLSQRPEIRRSIEGYVEQSNAKLGKWETIKKFAILDRELTVESGEMTPTSKVRRNIVLEEFADVVESLYPAE</sequence>
<dbReference type="PANTHER" id="PTHR43272">
    <property type="entry name" value="LONG-CHAIN-FATTY-ACID--COA LIGASE"/>
    <property type="match status" value="1"/>
</dbReference>
<feature type="domain" description="AMP-dependent synthetase/ligase" evidence="3">
    <location>
        <begin position="39"/>
        <end position="446"/>
    </location>
</feature>
<evidence type="ECO:0000313" key="5">
    <source>
        <dbReference type="Proteomes" id="UP000316196"/>
    </source>
</evidence>
<protein>
    <submittedName>
        <fullName evidence="4">Long-chain acyl-CoA synthetase</fullName>
    </submittedName>
</protein>
<dbReference type="Pfam" id="PF00501">
    <property type="entry name" value="AMP-binding"/>
    <property type="match status" value="1"/>
</dbReference>
<dbReference type="Proteomes" id="UP000316196">
    <property type="component" value="Unassembled WGS sequence"/>
</dbReference>
<evidence type="ECO:0000313" key="4">
    <source>
        <dbReference type="EMBL" id="TQL62945.1"/>
    </source>
</evidence>
<dbReference type="PROSITE" id="PS00455">
    <property type="entry name" value="AMP_BINDING"/>
    <property type="match status" value="1"/>
</dbReference>
<dbReference type="InterPro" id="IPR020845">
    <property type="entry name" value="AMP-binding_CS"/>
</dbReference>
<keyword evidence="5" id="KW-1185">Reference proteome</keyword>
<reference evidence="4 5" key="1">
    <citation type="submission" date="2019-06" db="EMBL/GenBank/DDBJ databases">
        <title>Sequencing the genomes of 1000 actinobacteria strains.</title>
        <authorList>
            <person name="Klenk H.-P."/>
        </authorList>
    </citation>
    <scope>NUCLEOTIDE SEQUENCE [LARGE SCALE GENOMIC DNA]</scope>
    <source>
        <strain evidence="4 5">DSM 8251</strain>
    </source>
</reference>
<dbReference type="InterPro" id="IPR042099">
    <property type="entry name" value="ANL_N_sf"/>
</dbReference>
<dbReference type="GO" id="GO:0004467">
    <property type="term" value="F:long-chain fatty acid-CoA ligase activity"/>
    <property type="evidence" value="ECO:0007669"/>
    <property type="project" value="TreeGrafter"/>
</dbReference>
<comment type="caution">
    <text evidence="4">The sequence shown here is derived from an EMBL/GenBank/DDBJ whole genome shotgun (WGS) entry which is preliminary data.</text>
</comment>
<organism evidence="4 5">
    <name type="scientific">Propioniferax innocua</name>
    <dbReference type="NCBI Taxonomy" id="1753"/>
    <lineage>
        <taxon>Bacteria</taxon>
        <taxon>Bacillati</taxon>
        <taxon>Actinomycetota</taxon>
        <taxon>Actinomycetes</taxon>
        <taxon>Propionibacteriales</taxon>
        <taxon>Propionibacteriaceae</taxon>
        <taxon>Propioniferax</taxon>
    </lineage>
</organism>
<keyword evidence="1" id="KW-0547">Nucleotide-binding</keyword>
<evidence type="ECO:0000259" key="3">
    <source>
        <dbReference type="Pfam" id="PF00501"/>
    </source>
</evidence>
<evidence type="ECO:0000256" key="2">
    <source>
        <dbReference type="ARBA" id="ARBA00022840"/>
    </source>
</evidence>
<dbReference type="CDD" id="cd05907">
    <property type="entry name" value="VL_LC_FACS_like"/>
    <property type="match status" value="1"/>
</dbReference>
<keyword evidence="2" id="KW-0067">ATP-binding</keyword>
<dbReference type="Gene3D" id="3.40.50.12780">
    <property type="entry name" value="N-terminal domain of ligase-like"/>
    <property type="match status" value="1"/>
</dbReference>
<dbReference type="AlphaFoldDB" id="A0A542ZRG5"/>
<proteinExistence type="predicted"/>
<name>A0A542ZRG5_9ACTN</name>
<dbReference type="InterPro" id="IPR000873">
    <property type="entry name" value="AMP-dep_synth/lig_dom"/>
</dbReference>
<dbReference type="GO" id="GO:0005524">
    <property type="term" value="F:ATP binding"/>
    <property type="evidence" value="ECO:0007669"/>
    <property type="project" value="UniProtKB-KW"/>
</dbReference>
<dbReference type="GO" id="GO:0016020">
    <property type="term" value="C:membrane"/>
    <property type="evidence" value="ECO:0007669"/>
    <property type="project" value="TreeGrafter"/>
</dbReference>
<dbReference type="SUPFAM" id="SSF56801">
    <property type="entry name" value="Acetyl-CoA synthetase-like"/>
    <property type="match status" value="1"/>
</dbReference>
<dbReference type="EMBL" id="VFOR01000001">
    <property type="protein sequence ID" value="TQL62945.1"/>
    <property type="molecule type" value="Genomic_DNA"/>
</dbReference>
<gene>
    <name evidence="4" type="ORF">FB460_0737</name>
</gene>
<dbReference type="Pfam" id="PF23562">
    <property type="entry name" value="AMP-binding_C_3"/>
    <property type="match status" value="1"/>
</dbReference>